<dbReference type="EMBL" id="LAZR01000001">
    <property type="protein sequence ID" value="KKO12361.1"/>
    <property type="molecule type" value="Genomic_DNA"/>
</dbReference>
<dbReference type="PANTHER" id="PTHR46523:SF1">
    <property type="entry name" value="DCTP PYROPHOSPHATASE 1"/>
    <property type="match status" value="1"/>
</dbReference>
<dbReference type="Gene3D" id="1.10.287.1080">
    <property type="entry name" value="MazG-like"/>
    <property type="match status" value="1"/>
</dbReference>
<dbReference type="GO" id="GO:0009143">
    <property type="term" value="P:nucleoside triphosphate catabolic process"/>
    <property type="evidence" value="ECO:0007669"/>
    <property type="project" value="InterPro"/>
</dbReference>
<name>A0A0F9W515_9ZZZZ</name>
<dbReference type="SUPFAM" id="SSF101386">
    <property type="entry name" value="all-alpha NTP pyrophosphatases"/>
    <property type="match status" value="1"/>
</dbReference>
<comment type="caution">
    <text evidence="1">The sequence shown here is derived from an EMBL/GenBank/DDBJ whole genome shotgun (WGS) entry which is preliminary data.</text>
</comment>
<accession>A0A0F9W515</accession>
<evidence type="ECO:0008006" key="2">
    <source>
        <dbReference type="Google" id="ProtNLM"/>
    </source>
</evidence>
<sequence length="106" mass="12284">MNEIIDALKKFRDERDWQQFHNPKDLSLALSIEAGELLEAFLWKQPEDADKQKIKEELADVFAFAFLLADACDLDVKDIVLAKIRQNEEKYPVSKAKGTARKYNEL</sequence>
<dbReference type="AlphaFoldDB" id="A0A0F9W515"/>
<proteinExistence type="predicted"/>
<dbReference type="InterPro" id="IPR052555">
    <property type="entry name" value="dCTP_Pyrophosphatase"/>
</dbReference>
<dbReference type="CDD" id="cd11537">
    <property type="entry name" value="NTP-PPase_RS21-C6_like"/>
    <property type="match status" value="1"/>
</dbReference>
<dbReference type="PANTHER" id="PTHR46523">
    <property type="entry name" value="DCTP PYROPHOSPHATASE 1"/>
    <property type="match status" value="1"/>
</dbReference>
<gene>
    <name evidence="1" type="ORF">LCGC14_0003710</name>
</gene>
<organism evidence="1">
    <name type="scientific">marine sediment metagenome</name>
    <dbReference type="NCBI Taxonomy" id="412755"/>
    <lineage>
        <taxon>unclassified sequences</taxon>
        <taxon>metagenomes</taxon>
        <taxon>ecological metagenomes</taxon>
    </lineage>
</organism>
<dbReference type="Pfam" id="PF12643">
    <property type="entry name" value="MazG-like"/>
    <property type="match status" value="1"/>
</dbReference>
<dbReference type="PIRSF" id="PIRSF029826">
    <property type="entry name" value="UCP029826_pph"/>
    <property type="match status" value="1"/>
</dbReference>
<reference evidence="1" key="1">
    <citation type="journal article" date="2015" name="Nature">
        <title>Complex archaea that bridge the gap between prokaryotes and eukaryotes.</title>
        <authorList>
            <person name="Spang A."/>
            <person name="Saw J.H."/>
            <person name="Jorgensen S.L."/>
            <person name="Zaremba-Niedzwiedzka K."/>
            <person name="Martijn J."/>
            <person name="Lind A.E."/>
            <person name="van Eijk R."/>
            <person name="Schleper C."/>
            <person name="Guy L."/>
            <person name="Ettema T.J."/>
        </authorList>
    </citation>
    <scope>NUCLEOTIDE SEQUENCE</scope>
</reference>
<dbReference type="GO" id="GO:0047429">
    <property type="term" value="F:nucleoside triphosphate diphosphatase activity"/>
    <property type="evidence" value="ECO:0007669"/>
    <property type="project" value="InterPro"/>
</dbReference>
<evidence type="ECO:0000313" key="1">
    <source>
        <dbReference type="EMBL" id="KKO12361.1"/>
    </source>
</evidence>
<protein>
    <recommendedName>
        <fullName evidence="2">NTP pyrophosphohydrolase MazG putative catalytic core domain-containing protein</fullName>
    </recommendedName>
</protein>
<dbReference type="InterPro" id="IPR025984">
    <property type="entry name" value="DCTPP"/>
</dbReference>